<dbReference type="AlphaFoldDB" id="A0A846WW18"/>
<accession>A0A846WW18</accession>
<dbReference type="Pfam" id="PF00561">
    <property type="entry name" value="Abhydrolase_1"/>
    <property type="match status" value="1"/>
</dbReference>
<sequence>MHVVERGSGVPLVLLHGFSVDHRLLLPLDPLIEAAGGWRRLYFDLPGHGESPAGDVSSAEDVVLAVTAEIRDRIGDEPFAVLGNSFGGMLARRLAHDFRSRVLGLATIAAVFVADHSQRTVPERTVLSEDAAVLRELGDVGSEYAEMAVVHTRENAQAFLEYAHPGLAAADQQALDRISERYALSAEPEDASPAPFTQPSLFITARQDQVVGYDDAWARIEHYPRATFAVFDAGGHNVHLDRSAAVFALLGDWLERMAGS</sequence>
<comment type="caution">
    <text evidence="2">The sequence shown here is derived from an EMBL/GenBank/DDBJ whole genome shotgun (WGS) entry which is preliminary data.</text>
</comment>
<gene>
    <name evidence="2" type="ORF">HGA05_25435</name>
</gene>
<proteinExistence type="predicted"/>
<dbReference type="InterPro" id="IPR029058">
    <property type="entry name" value="AB_hydrolase_fold"/>
</dbReference>
<dbReference type="PANTHER" id="PTHR43798">
    <property type="entry name" value="MONOACYLGLYCEROL LIPASE"/>
    <property type="match status" value="1"/>
</dbReference>
<keyword evidence="2" id="KW-0378">Hydrolase</keyword>
<dbReference type="EMBL" id="JAAXPC010000025">
    <property type="protein sequence ID" value="NKY04910.1"/>
    <property type="molecule type" value="Genomic_DNA"/>
</dbReference>
<dbReference type="SUPFAM" id="SSF53474">
    <property type="entry name" value="alpha/beta-Hydrolases"/>
    <property type="match status" value="1"/>
</dbReference>
<dbReference type="RefSeq" id="WP_006373157.1">
    <property type="nucleotide sequence ID" value="NZ_JAAXPC010000025.1"/>
</dbReference>
<reference evidence="2 3" key="1">
    <citation type="submission" date="2020-04" db="EMBL/GenBank/DDBJ databases">
        <title>MicrobeNet Type strains.</title>
        <authorList>
            <person name="Nicholson A.C."/>
        </authorList>
    </citation>
    <scope>NUCLEOTIDE SEQUENCE [LARGE SCALE GENOMIC DNA]</scope>
    <source>
        <strain evidence="2 3">ATCC BAA-14</strain>
    </source>
</reference>
<protein>
    <submittedName>
        <fullName evidence="2">Alpha/beta hydrolase</fullName>
    </submittedName>
</protein>
<evidence type="ECO:0000259" key="1">
    <source>
        <dbReference type="Pfam" id="PF00561"/>
    </source>
</evidence>
<feature type="domain" description="AB hydrolase-1" evidence="1">
    <location>
        <begin position="11"/>
        <end position="242"/>
    </location>
</feature>
<dbReference type="GO" id="GO:0016787">
    <property type="term" value="F:hydrolase activity"/>
    <property type="evidence" value="ECO:0007669"/>
    <property type="project" value="UniProtKB-KW"/>
</dbReference>
<organism evidence="2 3">
    <name type="scientific">Gordonia polyisoprenivorans</name>
    <dbReference type="NCBI Taxonomy" id="84595"/>
    <lineage>
        <taxon>Bacteria</taxon>
        <taxon>Bacillati</taxon>
        <taxon>Actinomycetota</taxon>
        <taxon>Actinomycetes</taxon>
        <taxon>Mycobacteriales</taxon>
        <taxon>Gordoniaceae</taxon>
        <taxon>Gordonia</taxon>
    </lineage>
</organism>
<dbReference type="Proteomes" id="UP000563898">
    <property type="component" value="Unassembled WGS sequence"/>
</dbReference>
<dbReference type="PRINTS" id="PR00111">
    <property type="entry name" value="ABHYDROLASE"/>
</dbReference>
<dbReference type="InterPro" id="IPR050266">
    <property type="entry name" value="AB_hydrolase_sf"/>
</dbReference>
<dbReference type="Gene3D" id="3.40.50.1820">
    <property type="entry name" value="alpha/beta hydrolase"/>
    <property type="match status" value="1"/>
</dbReference>
<evidence type="ECO:0000313" key="2">
    <source>
        <dbReference type="EMBL" id="NKY04910.1"/>
    </source>
</evidence>
<evidence type="ECO:0000313" key="3">
    <source>
        <dbReference type="Proteomes" id="UP000563898"/>
    </source>
</evidence>
<dbReference type="InterPro" id="IPR000073">
    <property type="entry name" value="AB_hydrolase_1"/>
</dbReference>
<dbReference type="PANTHER" id="PTHR43798:SF6">
    <property type="entry name" value="HYDROLASE, PUTATIVE (AFU_ORTHOLOGUE AFUA_4G13070)-RELATED"/>
    <property type="match status" value="1"/>
</dbReference>
<name>A0A846WW18_9ACTN</name>